<reference evidence="2 3" key="1">
    <citation type="submission" date="2023-07" db="EMBL/GenBank/DDBJ databases">
        <title>Genomic Encyclopedia of Type Strains, Phase IV (KMG-IV): sequencing the most valuable type-strain genomes for metagenomic binning, comparative biology and taxonomic classification.</title>
        <authorList>
            <person name="Goeker M."/>
        </authorList>
    </citation>
    <scope>NUCLEOTIDE SEQUENCE [LARGE SCALE GENOMIC DNA]</scope>
    <source>
        <strain evidence="2 3">DSM 19619</strain>
    </source>
</reference>
<dbReference type="Gene3D" id="1.10.10.10">
    <property type="entry name" value="Winged helix-like DNA-binding domain superfamily/Winged helix DNA-binding domain"/>
    <property type="match status" value="1"/>
</dbReference>
<protein>
    <submittedName>
        <fullName evidence="2">Homoprotocatechuate degradation regulator HpaR</fullName>
    </submittedName>
</protein>
<dbReference type="PROSITE" id="PS50995">
    <property type="entry name" value="HTH_MARR_2"/>
    <property type="match status" value="1"/>
</dbReference>
<dbReference type="SMART" id="SM00347">
    <property type="entry name" value="HTH_MARR"/>
    <property type="match status" value="1"/>
</dbReference>
<evidence type="ECO:0000313" key="2">
    <source>
        <dbReference type="EMBL" id="MDQ0471791.1"/>
    </source>
</evidence>
<dbReference type="EMBL" id="JAUSVX010000010">
    <property type="protein sequence ID" value="MDQ0471791.1"/>
    <property type="molecule type" value="Genomic_DNA"/>
</dbReference>
<dbReference type="InterPro" id="IPR039422">
    <property type="entry name" value="MarR/SlyA-like"/>
</dbReference>
<dbReference type="NCBIfam" id="TIGR02337">
    <property type="entry name" value="HpaR"/>
    <property type="match status" value="1"/>
</dbReference>
<gene>
    <name evidence="2" type="ORF">QO011_004818</name>
</gene>
<dbReference type="InterPro" id="IPR012712">
    <property type="entry name" value="HpaR/FarR"/>
</dbReference>
<comment type="caution">
    <text evidence="2">The sequence shown here is derived from an EMBL/GenBank/DDBJ whole genome shotgun (WGS) entry which is preliminary data.</text>
</comment>
<dbReference type="SUPFAM" id="SSF46785">
    <property type="entry name" value="Winged helix' DNA-binding domain"/>
    <property type="match status" value="1"/>
</dbReference>
<dbReference type="InterPro" id="IPR036388">
    <property type="entry name" value="WH-like_DNA-bd_sf"/>
</dbReference>
<dbReference type="Pfam" id="PF12802">
    <property type="entry name" value="MarR_2"/>
    <property type="match status" value="1"/>
</dbReference>
<name>A0ABU0JBX7_9HYPH</name>
<organism evidence="2 3">
    <name type="scientific">Labrys wisconsinensis</name>
    <dbReference type="NCBI Taxonomy" id="425677"/>
    <lineage>
        <taxon>Bacteria</taxon>
        <taxon>Pseudomonadati</taxon>
        <taxon>Pseudomonadota</taxon>
        <taxon>Alphaproteobacteria</taxon>
        <taxon>Hyphomicrobiales</taxon>
        <taxon>Xanthobacteraceae</taxon>
        <taxon>Labrys</taxon>
    </lineage>
</organism>
<dbReference type="PANTHER" id="PTHR33164">
    <property type="entry name" value="TRANSCRIPTIONAL REGULATOR, MARR FAMILY"/>
    <property type="match status" value="1"/>
</dbReference>
<dbReference type="InterPro" id="IPR036390">
    <property type="entry name" value="WH_DNA-bd_sf"/>
</dbReference>
<dbReference type="InterPro" id="IPR000835">
    <property type="entry name" value="HTH_MarR-typ"/>
</dbReference>
<evidence type="ECO:0000259" key="1">
    <source>
        <dbReference type="PROSITE" id="PS50995"/>
    </source>
</evidence>
<dbReference type="Proteomes" id="UP001242480">
    <property type="component" value="Unassembled WGS sequence"/>
</dbReference>
<dbReference type="PANTHER" id="PTHR33164:SF13">
    <property type="entry name" value="4-HYDROXYPHENYLACETATE CATABOLISM PROTEIN"/>
    <property type="match status" value="1"/>
</dbReference>
<sequence>MLPKNTRRSLPMALLRAREVVMARFRPMLAVHDVTEQQWRVIRVLGEESPLDASEVAERASILAPSLTRIIKALEARRLITRGKFADDGRRVQLAIAPDGIALMDAVLPERQQIFDALEHRHGVEALDRLLDMLEALIERELADPAPPDEAKSLAEMEES</sequence>
<proteinExistence type="predicted"/>
<keyword evidence="3" id="KW-1185">Reference proteome</keyword>
<feature type="domain" description="HTH marR-type" evidence="1">
    <location>
        <begin position="7"/>
        <end position="139"/>
    </location>
</feature>
<accession>A0ABU0JBX7</accession>
<evidence type="ECO:0000313" key="3">
    <source>
        <dbReference type="Proteomes" id="UP001242480"/>
    </source>
</evidence>